<accession>A0A518B8C3</accession>
<protein>
    <recommendedName>
        <fullName evidence="15">ATP synthase subunit b</fullName>
    </recommendedName>
    <alternativeName>
        <fullName evidence="15">ATP synthase F(0) sector subunit b</fullName>
    </alternativeName>
    <alternativeName>
        <fullName evidence="15">ATPase subunit I</fullName>
    </alternativeName>
    <alternativeName>
        <fullName evidence="15">F-type ATPase subunit b</fullName>
        <shortName evidence="15">F-ATPase subunit b</shortName>
    </alternativeName>
</protein>
<dbReference type="PANTHER" id="PTHR33445:SF1">
    <property type="entry name" value="ATP SYNTHASE SUBUNIT B"/>
    <property type="match status" value="1"/>
</dbReference>
<feature type="region of interest" description="Disordered" evidence="17">
    <location>
        <begin position="38"/>
        <end position="74"/>
    </location>
</feature>
<name>A0A518B8C3_9BACT</name>
<evidence type="ECO:0000256" key="13">
    <source>
        <dbReference type="ARBA" id="ARBA00026054"/>
    </source>
</evidence>
<dbReference type="HAMAP" id="MF_01398">
    <property type="entry name" value="ATP_synth_b_bprime"/>
    <property type="match status" value="1"/>
</dbReference>
<evidence type="ECO:0000256" key="16">
    <source>
        <dbReference type="RuleBase" id="RU003848"/>
    </source>
</evidence>
<dbReference type="InterPro" id="IPR002146">
    <property type="entry name" value="ATP_synth_b/b'su_bac/chlpt"/>
</dbReference>
<keyword evidence="8 15" id="KW-0406">Ion transport</keyword>
<feature type="signal peptide" evidence="18">
    <location>
        <begin position="1"/>
        <end position="35"/>
    </location>
</feature>
<evidence type="ECO:0000256" key="3">
    <source>
        <dbReference type="ARBA" id="ARBA00022475"/>
    </source>
</evidence>
<evidence type="ECO:0000256" key="12">
    <source>
        <dbReference type="ARBA" id="ARBA00025614"/>
    </source>
</evidence>
<keyword evidence="6 15" id="KW-0375">Hydrogen ion transport</keyword>
<comment type="function">
    <text evidence="12">Component of the F(0) channel, it forms part of the peripheral stalk, linking F(1) to F(0). The b'-subunit is a diverged and duplicated form of b found in plants and photosynthetic bacteria.</text>
</comment>
<dbReference type="AlphaFoldDB" id="A0A518B8C3"/>
<comment type="subunit">
    <text evidence="15">F-type ATPases have 2 components, F(1) - the catalytic core - and F(0) - the membrane proton channel. F(1) has five subunits: alpha(3), beta(3), gamma(1), delta(1), epsilon(1). F(0) has three main subunits: a(1), b(2) and c(10-14). The alpha and beta chains form an alternating ring which encloses part of the gamma chain. F(1) is attached to F(0) by a central stalk formed by the gamma and epsilon chains, while a peripheral stalk is formed by the delta and b chains.</text>
</comment>
<evidence type="ECO:0000256" key="2">
    <source>
        <dbReference type="ARBA" id="ARBA00022448"/>
    </source>
</evidence>
<dbReference type="OrthoDB" id="9795289at2"/>
<keyword evidence="18" id="KW-0732">Signal</keyword>
<keyword evidence="20" id="KW-1185">Reference proteome</keyword>
<feature type="compositionally biased region" description="Basic and acidic residues" evidence="17">
    <location>
        <begin position="182"/>
        <end position="197"/>
    </location>
</feature>
<feature type="chain" id="PRO_5022109779" description="ATP synthase subunit b" evidence="18">
    <location>
        <begin position="36"/>
        <end position="240"/>
    </location>
</feature>
<dbReference type="CDD" id="cd06503">
    <property type="entry name" value="ATP-synt_Fo_b"/>
    <property type="match status" value="1"/>
</dbReference>
<evidence type="ECO:0000256" key="7">
    <source>
        <dbReference type="ARBA" id="ARBA00022989"/>
    </source>
</evidence>
<dbReference type="EMBL" id="CP036279">
    <property type="protein sequence ID" value="QDU63228.1"/>
    <property type="molecule type" value="Genomic_DNA"/>
</dbReference>
<evidence type="ECO:0000256" key="6">
    <source>
        <dbReference type="ARBA" id="ARBA00022781"/>
    </source>
</evidence>
<comment type="subunit">
    <text evidence="13">F-type ATPases have 2 components, F(1) - the catalytic core - and F(0) - the membrane proton channel. F(1) has five subunits: alpha(3), beta(3), gamma(1), delta(1), epsilon(1). F(0) has four main subunits: a(1), b(2) and c(10-14). The alpha and beta chains form an alternating ring which encloses part of the gamma chain. F(1) is attached to F(0) by a central stalk formed by the gamma and epsilon chains, while a peripheral stalk is formed by the delta and b chains.</text>
</comment>
<evidence type="ECO:0000256" key="18">
    <source>
        <dbReference type="SAM" id="SignalP"/>
    </source>
</evidence>
<dbReference type="Pfam" id="PF00430">
    <property type="entry name" value="ATP-synt_B"/>
    <property type="match status" value="1"/>
</dbReference>
<dbReference type="NCBIfam" id="TIGR01144">
    <property type="entry name" value="ATP_synt_b"/>
    <property type="match status" value="1"/>
</dbReference>
<feature type="compositionally biased region" description="Low complexity" evidence="17">
    <location>
        <begin position="44"/>
        <end position="55"/>
    </location>
</feature>
<sequence precursor="true">MFLSDTLPNRGSLGRLSIRGIVMALLLFGASPALAAETEHPPEEGVAAEHGGAAEESGEGHGSAGHQRTLHGKPHLPMLGEMTEFLDPSPYLFVWTVLIFIVLNLILGPLVWKPVLRTMNEREQKIADAASSAERVRAEAQRLLDEQEDILGKAHEQARELLEQAREKAAHESDALLAEARASTEKAQQEAREEIESQKTTALGEIRDSASRLAAGMAGKLIGQDINPDEYQHLVGEGDS</sequence>
<comment type="function">
    <text evidence="11 15">F(1)F(0) ATP synthase produces ATP from ADP in the presence of a proton or sodium gradient. F-type ATPases consist of two structural domains, F(1) containing the extramembraneous catalytic core and F(0) containing the membrane proton channel, linked together by a central stalk and a peripheral stalk. During catalysis, ATP synthesis in the catalytic domain of F(1) is coupled via a rotary mechanism of the central stalk subunits to proton translocation.</text>
</comment>
<dbReference type="Proteomes" id="UP000317093">
    <property type="component" value="Chromosome"/>
</dbReference>
<keyword evidence="4 15" id="KW-0138">CF(0)</keyword>
<keyword evidence="5 15" id="KW-0812">Transmembrane</keyword>
<evidence type="ECO:0000256" key="14">
    <source>
        <dbReference type="ARBA" id="ARBA00037847"/>
    </source>
</evidence>
<dbReference type="KEGG" id="knv:Pan216_41060"/>
<keyword evidence="9 15" id="KW-0472">Membrane</keyword>
<reference evidence="19 20" key="1">
    <citation type="submission" date="2019-02" db="EMBL/GenBank/DDBJ databases">
        <title>Deep-cultivation of Planctomycetes and their phenomic and genomic characterization uncovers novel biology.</title>
        <authorList>
            <person name="Wiegand S."/>
            <person name="Jogler M."/>
            <person name="Boedeker C."/>
            <person name="Pinto D."/>
            <person name="Vollmers J."/>
            <person name="Rivas-Marin E."/>
            <person name="Kohn T."/>
            <person name="Peeters S.H."/>
            <person name="Heuer A."/>
            <person name="Rast P."/>
            <person name="Oberbeckmann S."/>
            <person name="Bunk B."/>
            <person name="Jeske O."/>
            <person name="Meyerdierks A."/>
            <person name="Storesund J.E."/>
            <person name="Kallscheuer N."/>
            <person name="Luecker S."/>
            <person name="Lage O.M."/>
            <person name="Pohl T."/>
            <person name="Merkel B.J."/>
            <person name="Hornburger P."/>
            <person name="Mueller R.-W."/>
            <person name="Bruemmer F."/>
            <person name="Labrenz M."/>
            <person name="Spormann A.M."/>
            <person name="Op den Camp H."/>
            <person name="Overmann J."/>
            <person name="Amann R."/>
            <person name="Jetten M.S.M."/>
            <person name="Mascher T."/>
            <person name="Medema M.H."/>
            <person name="Devos D.P."/>
            <person name="Kaster A.-K."/>
            <person name="Ovreas L."/>
            <person name="Rohde M."/>
            <person name="Galperin M.Y."/>
            <person name="Jogler C."/>
        </authorList>
    </citation>
    <scope>NUCLEOTIDE SEQUENCE [LARGE SCALE GENOMIC DNA]</scope>
    <source>
        <strain evidence="19 20">Pan216</strain>
    </source>
</reference>
<keyword evidence="10 15" id="KW-0066">ATP synthesis</keyword>
<dbReference type="GO" id="GO:0046961">
    <property type="term" value="F:proton-transporting ATPase activity, rotational mechanism"/>
    <property type="evidence" value="ECO:0007669"/>
    <property type="project" value="TreeGrafter"/>
</dbReference>
<gene>
    <name evidence="19" type="primary">atpF_2</name>
    <name evidence="15" type="synonym">atpF</name>
    <name evidence="19" type="ORF">Pan216_41060</name>
</gene>
<evidence type="ECO:0000256" key="5">
    <source>
        <dbReference type="ARBA" id="ARBA00022692"/>
    </source>
</evidence>
<feature type="transmembrane region" description="Helical" evidence="15">
    <location>
        <begin position="92"/>
        <end position="112"/>
    </location>
</feature>
<evidence type="ECO:0000256" key="10">
    <source>
        <dbReference type="ARBA" id="ARBA00023310"/>
    </source>
</evidence>
<evidence type="ECO:0000313" key="19">
    <source>
        <dbReference type="EMBL" id="QDU63228.1"/>
    </source>
</evidence>
<dbReference type="GO" id="GO:0045259">
    <property type="term" value="C:proton-transporting ATP synthase complex"/>
    <property type="evidence" value="ECO:0007669"/>
    <property type="project" value="UniProtKB-KW"/>
</dbReference>
<evidence type="ECO:0000256" key="1">
    <source>
        <dbReference type="ARBA" id="ARBA00005513"/>
    </source>
</evidence>
<evidence type="ECO:0000256" key="4">
    <source>
        <dbReference type="ARBA" id="ARBA00022547"/>
    </source>
</evidence>
<dbReference type="InterPro" id="IPR005864">
    <property type="entry name" value="ATP_synth_F0_bsu_bac"/>
</dbReference>
<organism evidence="19 20">
    <name type="scientific">Kolteria novifilia</name>
    <dbReference type="NCBI Taxonomy" id="2527975"/>
    <lineage>
        <taxon>Bacteria</taxon>
        <taxon>Pseudomonadati</taxon>
        <taxon>Planctomycetota</taxon>
        <taxon>Planctomycetia</taxon>
        <taxon>Kolteriales</taxon>
        <taxon>Kolteriaceae</taxon>
        <taxon>Kolteria</taxon>
    </lineage>
</organism>
<dbReference type="GO" id="GO:0046933">
    <property type="term" value="F:proton-transporting ATP synthase activity, rotational mechanism"/>
    <property type="evidence" value="ECO:0007669"/>
    <property type="project" value="UniProtKB-UniRule"/>
</dbReference>
<comment type="subcellular location">
    <subcellularLocation>
        <location evidence="15">Cell membrane</location>
        <topology evidence="15">Single-pass membrane protein</topology>
    </subcellularLocation>
    <subcellularLocation>
        <location evidence="14">Endomembrane system</location>
        <topology evidence="14">Single-pass membrane protein</topology>
    </subcellularLocation>
</comment>
<comment type="similarity">
    <text evidence="1 15 16">Belongs to the ATPase B chain family.</text>
</comment>
<proteinExistence type="inferred from homology"/>
<keyword evidence="2 15" id="KW-0813">Transport</keyword>
<dbReference type="RefSeq" id="WP_145260521.1">
    <property type="nucleotide sequence ID" value="NZ_CP036279.1"/>
</dbReference>
<evidence type="ECO:0000256" key="9">
    <source>
        <dbReference type="ARBA" id="ARBA00023136"/>
    </source>
</evidence>
<evidence type="ECO:0000313" key="20">
    <source>
        <dbReference type="Proteomes" id="UP000317093"/>
    </source>
</evidence>
<dbReference type="PANTHER" id="PTHR33445">
    <property type="entry name" value="ATP SYNTHASE SUBUNIT B', CHLOROPLASTIC"/>
    <property type="match status" value="1"/>
</dbReference>
<evidence type="ECO:0000256" key="8">
    <source>
        <dbReference type="ARBA" id="ARBA00023065"/>
    </source>
</evidence>
<evidence type="ECO:0000256" key="17">
    <source>
        <dbReference type="SAM" id="MobiDB-lite"/>
    </source>
</evidence>
<keyword evidence="3 15" id="KW-1003">Cell membrane</keyword>
<evidence type="ECO:0000256" key="15">
    <source>
        <dbReference type="HAMAP-Rule" id="MF_01398"/>
    </source>
</evidence>
<feature type="region of interest" description="Disordered" evidence="17">
    <location>
        <begin position="182"/>
        <end position="202"/>
    </location>
</feature>
<dbReference type="GO" id="GO:0012505">
    <property type="term" value="C:endomembrane system"/>
    <property type="evidence" value="ECO:0007669"/>
    <property type="project" value="UniProtKB-SubCell"/>
</dbReference>
<dbReference type="InterPro" id="IPR050059">
    <property type="entry name" value="ATP_synthase_B_chain"/>
</dbReference>
<evidence type="ECO:0000256" key="11">
    <source>
        <dbReference type="ARBA" id="ARBA00025198"/>
    </source>
</evidence>
<keyword evidence="7 15" id="KW-1133">Transmembrane helix</keyword>
<dbReference type="GO" id="GO:0005886">
    <property type="term" value="C:plasma membrane"/>
    <property type="evidence" value="ECO:0007669"/>
    <property type="project" value="UniProtKB-SubCell"/>
</dbReference>